<sequence length="65" mass="7624">MTTFIILHNMIFEDECDLNAPIQDVVEAPTPIIEMVVDENLRFKQFLARQKKLRIKVLILNSVMH</sequence>
<gene>
    <name evidence="1" type="ORF">EJD97_021412</name>
</gene>
<dbReference type="AlphaFoldDB" id="A0A6N2C4E4"/>
<comment type="caution">
    <text evidence="1">The sequence shown here is derived from an EMBL/GenBank/DDBJ whole genome shotgun (WGS) entry which is preliminary data.</text>
</comment>
<evidence type="ECO:0000313" key="1">
    <source>
        <dbReference type="EMBL" id="TMX02487.1"/>
    </source>
</evidence>
<organism evidence="1">
    <name type="scientific">Solanum chilense</name>
    <name type="common">Tomato</name>
    <name type="synonym">Lycopersicon chilense</name>
    <dbReference type="NCBI Taxonomy" id="4083"/>
    <lineage>
        <taxon>Eukaryota</taxon>
        <taxon>Viridiplantae</taxon>
        <taxon>Streptophyta</taxon>
        <taxon>Embryophyta</taxon>
        <taxon>Tracheophyta</taxon>
        <taxon>Spermatophyta</taxon>
        <taxon>Magnoliopsida</taxon>
        <taxon>eudicotyledons</taxon>
        <taxon>Gunneridae</taxon>
        <taxon>Pentapetalae</taxon>
        <taxon>asterids</taxon>
        <taxon>lamiids</taxon>
        <taxon>Solanales</taxon>
        <taxon>Solanaceae</taxon>
        <taxon>Solanoideae</taxon>
        <taxon>Solaneae</taxon>
        <taxon>Solanum</taxon>
        <taxon>Solanum subgen. Lycopersicon</taxon>
    </lineage>
</organism>
<reference evidence="1" key="1">
    <citation type="submission" date="2019-05" db="EMBL/GenBank/DDBJ databases">
        <title>The de novo reference genome and transcriptome assemblies of the wild tomato species Solanum chilense.</title>
        <authorList>
            <person name="Stam R."/>
            <person name="Nosenko T."/>
            <person name="Hoerger A.C."/>
            <person name="Stephan W."/>
            <person name="Seidel M.A."/>
            <person name="Kuhn J.M.M."/>
            <person name="Haberer G."/>
            <person name="Tellier A."/>
        </authorList>
    </citation>
    <scope>NUCLEOTIDE SEQUENCE</scope>
    <source>
        <tissue evidence="1">Mature leaves</tissue>
    </source>
</reference>
<accession>A0A6N2C4E4</accession>
<dbReference type="EMBL" id="RXGB01000652">
    <property type="protein sequence ID" value="TMX02487.1"/>
    <property type="molecule type" value="Genomic_DNA"/>
</dbReference>
<name>A0A6N2C4E4_SOLCI</name>
<protein>
    <submittedName>
        <fullName evidence="1">Uncharacterized protein</fullName>
    </submittedName>
</protein>
<proteinExistence type="predicted"/>